<organism evidence="1 2">
    <name type="scientific">Trichococcus palustris</name>
    <dbReference type="NCBI Taxonomy" id="140314"/>
    <lineage>
        <taxon>Bacteria</taxon>
        <taxon>Bacillati</taxon>
        <taxon>Bacillota</taxon>
        <taxon>Bacilli</taxon>
        <taxon>Lactobacillales</taxon>
        <taxon>Carnobacteriaceae</taxon>
        <taxon>Trichococcus</taxon>
    </lineage>
</organism>
<dbReference type="STRING" id="140314.SAMN04488076_11356"/>
<sequence length="249" mass="29313">MADEMLYVHYETVSNYVLSKGIAVKDDTKLVRKVPENLLLIDGRKNIGTFDSHTGFQIIKGQDNVKAFFQNGIDKPTAFGKWIDFVNVEMLHLLTPIEISEILYIAHAHTHLHSPFYYKLQNNYIYLTLPNGFTKMYYRYLDQFHDLFAEAITERMVEKINQKKRFFQKDKFIKPFPVESVKEFIPIFKEGAVISFKQMRFDNGLYFIPLFIAEDRYASVGSYFNEKDSVGTIIYDCGHDEWKFQIDFE</sequence>
<evidence type="ECO:0000313" key="2">
    <source>
        <dbReference type="Proteomes" id="UP000242754"/>
    </source>
</evidence>
<keyword evidence="2" id="KW-1185">Reference proteome</keyword>
<protein>
    <submittedName>
        <fullName evidence="1">Uncharacterized protein</fullName>
    </submittedName>
</protein>
<dbReference type="AlphaFoldDB" id="A0A143YEI2"/>
<dbReference type="OrthoDB" id="8704087at2"/>
<evidence type="ECO:0000313" key="1">
    <source>
        <dbReference type="EMBL" id="CZQ88741.1"/>
    </source>
</evidence>
<dbReference type="Proteomes" id="UP000242754">
    <property type="component" value="Unassembled WGS sequence"/>
</dbReference>
<dbReference type="RefSeq" id="WP_087032258.1">
    <property type="nucleotide sequence ID" value="NZ_FJNE01000003.1"/>
</dbReference>
<accession>A0A143YEI2</accession>
<gene>
    <name evidence="1" type="ORF">Tpal_1042</name>
</gene>
<reference evidence="1 2" key="1">
    <citation type="submission" date="2016-02" db="EMBL/GenBank/DDBJ databases">
        <authorList>
            <person name="Wen L."/>
            <person name="He K."/>
            <person name="Yang H."/>
        </authorList>
    </citation>
    <scope>NUCLEOTIDE SEQUENCE [LARGE SCALE GENOMIC DNA]</scope>
    <source>
        <strain evidence="1">Trichococcus palustris</strain>
    </source>
</reference>
<proteinExistence type="predicted"/>
<name>A0A143YEI2_9LACT</name>
<dbReference type="EMBL" id="FJNE01000003">
    <property type="protein sequence ID" value="CZQ88741.1"/>
    <property type="molecule type" value="Genomic_DNA"/>
</dbReference>